<dbReference type="InterPro" id="IPR050956">
    <property type="entry name" value="2C_system_His_kinase"/>
</dbReference>
<dbReference type="CDD" id="cd17546">
    <property type="entry name" value="REC_hyHK_CKI1_RcsC-like"/>
    <property type="match status" value="1"/>
</dbReference>
<gene>
    <name evidence="7" type="ORF">IFR04_003619</name>
</gene>
<dbReference type="AlphaFoldDB" id="A0A8H7WE76"/>
<dbReference type="PROSITE" id="PS50109">
    <property type="entry name" value="HIS_KIN"/>
    <property type="match status" value="1"/>
</dbReference>
<feature type="compositionally biased region" description="Polar residues" evidence="4">
    <location>
        <begin position="637"/>
        <end position="648"/>
    </location>
</feature>
<dbReference type="InterPro" id="IPR036097">
    <property type="entry name" value="HisK_dim/P_sf"/>
</dbReference>
<dbReference type="OrthoDB" id="303614at2759"/>
<dbReference type="SUPFAM" id="SSF52172">
    <property type="entry name" value="CheY-like"/>
    <property type="match status" value="1"/>
</dbReference>
<protein>
    <submittedName>
        <fullName evidence="7">Uncharacterized protein</fullName>
    </submittedName>
</protein>
<dbReference type="GO" id="GO:0000155">
    <property type="term" value="F:phosphorelay sensor kinase activity"/>
    <property type="evidence" value="ECO:0007669"/>
    <property type="project" value="InterPro"/>
</dbReference>
<dbReference type="InterPro" id="IPR001789">
    <property type="entry name" value="Sig_transdc_resp-reg_receiver"/>
</dbReference>
<feature type="domain" description="Response regulatory" evidence="6">
    <location>
        <begin position="1053"/>
        <end position="1223"/>
    </location>
</feature>
<dbReference type="InterPro" id="IPR011006">
    <property type="entry name" value="CheY-like_superfamily"/>
</dbReference>
<sequence length="1231" mass="136684">MPARAEGDLEVINRDMRESQRALELRKFFAPTAFSNPSTERDFNDSLNNDGALDAYAETVVWRLNGVHAMVSLIDRGCIRPSGGDSRVMNIEEWFGCSMVPVPGGLCENTLALDLKKEQYPCFVVHDLSKDERFAQLPVVDGTMSSYRFYAGTPITTSHGVNIGSFFLFDDKSRPHGLLLHEKKFLHQQAANVMRHLETKREATERRRVALMSQGIAKFLERDSHDPSVSIAARTTNPAHPMSNSSIQSADIQLATLANGQSRSESIKSGNEPESSILDKIRVTLDQAAEILRESLELTAGGVMFLDTAVAFTDIDNTNAYTDKNTEIGATVQGTIQYEERIEANGQHALPSENARLAAQLSKRTARRSSERYKTSKILAMSASGSESWDTNSHILDTQTLQSLIASYPKGNIWYIDEEGYFSSLEQINKLEPAPCISPSGRRQSVDITKQRAEANILSRVFRKARQVIFLPLWDAAGNRWYSGCFVWSQTAVPVFTVESEVAYLSAFTNSLMAEISRLDAITSNKMKSDFISSISHEFRSPLHGILASAEFLRESEPNGTQLEFISTIQNCGGTLLDTINHVLDYSKINSFQKSESKQGTITNELYQMTNLALLCEDIVNGMIAANEYRGTGDASLPSSGGTTQPGQPGNADHHKRLEIILDIEHRDWQYNVQPGALRRVVMNIFGNAQKYTDSGYISVQLRMIKDPISNTETASLRIRDSGRGMSSEYMERKLYHPFAQEDTFAPGVGLGLSIVWSIVNQLGGKISIRSELGKGTEVEVTLPVEKAQAKLSHSRHSDLLKVSQEAEECITTIRKRTAGKSVSIARMRSAASTQQEAIWNCIEKYCSEWFGFEVKSSGASILIIDTDEDLDRSEYERILVVHDQMLCPAKHHGRSKVYAVESICQPIGPFRLARSLLALMDQDSTQWNSREDYRRFDHSTQTPLGSPEERAILNGLIANDYGFEVPSETTHTSSNTDPSKPRRESFIQKGPGSDHTNQQYVNLDSAPKMTLRLPPSRNLPSSDVRPGPLATTLDLPIHTKATPPPTPRTSLRILAVDDNALNLQLIQRYLHKRKSDTIVTARNGIEAVEAVRNAGSENGFDVIFMDISMPEMNGFEATRLIRAHERSQAPDSLPDIVEQGGATYRHEDHTPDSNGNSRSEYEVEDEYGHRLGGSTRQSAYIVALTGLASRRDRDEADESGFDDFLTKPISFGKIGELLGRLSEEKARGGA</sequence>
<evidence type="ECO:0000256" key="1">
    <source>
        <dbReference type="ARBA" id="ARBA00022553"/>
    </source>
</evidence>
<proteinExistence type="predicted"/>
<dbReference type="InterPro" id="IPR004358">
    <property type="entry name" value="Sig_transdc_His_kin-like_C"/>
</dbReference>
<dbReference type="SMART" id="SM00448">
    <property type="entry name" value="REC"/>
    <property type="match status" value="1"/>
</dbReference>
<accession>A0A8H7WE76</accession>
<dbReference type="Pfam" id="PF02518">
    <property type="entry name" value="HATPase_c"/>
    <property type="match status" value="1"/>
</dbReference>
<comment type="caution">
    <text evidence="7">The sequence shown here is derived from an EMBL/GenBank/DDBJ whole genome shotgun (WGS) entry which is preliminary data.</text>
</comment>
<keyword evidence="3" id="KW-0175">Coiled coil</keyword>
<keyword evidence="8" id="KW-1185">Reference proteome</keyword>
<dbReference type="CDD" id="cd00082">
    <property type="entry name" value="HisKA"/>
    <property type="match status" value="1"/>
</dbReference>
<name>A0A8H7WE76_9HELO</name>
<dbReference type="SUPFAM" id="SSF47384">
    <property type="entry name" value="Homodimeric domain of signal transducing histidine kinase"/>
    <property type="match status" value="1"/>
</dbReference>
<feature type="region of interest" description="Disordered" evidence="4">
    <location>
        <begin position="634"/>
        <end position="653"/>
    </location>
</feature>
<dbReference type="InterPro" id="IPR003594">
    <property type="entry name" value="HATPase_dom"/>
</dbReference>
<reference evidence="7" key="1">
    <citation type="submission" date="2021-02" db="EMBL/GenBank/DDBJ databases">
        <title>Genome sequence Cadophora malorum strain M34.</title>
        <authorList>
            <person name="Stefanovic E."/>
            <person name="Vu D."/>
            <person name="Scully C."/>
            <person name="Dijksterhuis J."/>
            <person name="Roader J."/>
            <person name="Houbraken J."/>
        </authorList>
    </citation>
    <scope>NUCLEOTIDE SEQUENCE</scope>
    <source>
        <strain evidence="7">M34</strain>
    </source>
</reference>
<feature type="coiled-coil region" evidence="3">
    <location>
        <begin position="187"/>
        <end position="214"/>
    </location>
</feature>
<dbReference type="SUPFAM" id="SSF55781">
    <property type="entry name" value="GAF domain-like"/>
    <property type="match status" value="1"/>
</dbReference>
<dbReference type="Gene3D" id="3.30.565.10">
    <property type="entry name" value="Histidine kinase-like ATPase, C-terminal domain"/>
    <property type="match status" value="1"/>
</dbReference>
<dbReference type="Gene3D" id="1.10.287.130">
    <property type="match status" value="1"/>
</dbReference>
<evidence type="ECO:0000256" key="2">
    <source>
        <dbReference type="PROSITE-ProRule" id="PRU00169"/>
    </source>
</evidence>
<keyword evidence="1 2" id="KW-0597">Phosphoprotein</keyword>
<evidence type="ECO:0000313" key="8">
    <source>
        <dbReference type="Proteomes" id="UP000664132"/>
    </source>
</evidence>
<dbReference type="Proteomes" id="UP000664132">
    <property type="component" value="Unassembled WGS sequence"/>
</dbReference>
<evidence type="ECO:0000259" key="6">
    <source>
        <dbReference type="PROSITE" id="PS50110"/>
    </source>
</evidence>
<dbReference type="FunFam" id="1.10.287.130:FF:000023">
    <property type="entry name" value="Sensor histidine kinase/response regulator, putative"/>
    <property type="match status" value="1"/>
</dbReference>
<dbReference type="SUPFAM" id="SSF55874">
    <property type="entry name" value="ATPase domain of HSP90 chaperone/DNA topoisomerase II/histidine kinase"/>
    <property type="match status" value="1"/>
</dbReference>
<feature type="region of interest" description="Disordered" evidence="4">
    <location>
        <begin position="1145"/>
        <end position="1165"/>
    </location>
</feature>
<organism evidence="7 8">
    <name type="scientific">Cadophora malorum</name>
    <dbReference type="NCBI Taxonomy" id="108018"/>
    <lineage>
        <taxon>Eukaryota</taxon>
        <taxon>Fungi</taxon>
        <taxon>Dikarya</taxon>
        <taxon>Ascomycota</taxon>
        <taxon>Pezizomycotina</taxon>
        <taxon>Leotiomycetes</taxon>
        <taxon>Helotiales</taxon>
        <taxon>Ploettnerulaceae</taxon>
        <taxon>Cadophora</taxon>
    </lineage>
</organism>
<dbReference type="Gene3D" id="3.40.50.2300">
    <property type="match status" value="1"/>
</dbReference>
<evidence type="ECO:0000256" key="4">
    <source>
        <dbReference type="SAM" id="MobiDB-lite"/>
    </source>
</evidence>
<dbReference type="PANTHER" id="PTHR43719:SF72">
    <property type="entry name" value="HISTIDINE KINASE_RESPONSE REGULATOR, PUTATIVE (AFU_ORTHOLOGUE AFUA_8G06140)-RELATED"/>
    <property type="match status" value="1"/>
</dbReference>
<feature type="region of interest" description="Disordered" evidence="4">
    <location>
        <begin position="966"/>
        <end position="999"/>
    </location>
</feature>
<dbReference type="PANTHER" id="PTHR43719">
    <property type="entry name" value="TWO-COMPONENT HISTIDINE KINASE"/>
    <property type="match status" value="1"/>
</dbReference>
<dbReference type="SMART" id="SM00388">
    <property type="entry name" value="HisKA"/>
    <property type="match status" value="1"/>
</dbReference>
<dbReference type="PRINTS" id="PR00344">
    <property type="entry name" value="BCTRLSENSOR"/>
</dbReference>
<dbReference type="SMART" id="SM00387">
    <property type="entry name" value="HATPase_c"/>
    <property type="match status" value="1"/>
</dbReference>
<dbReference type="InterPro" id="IPR003661">
    <property type="entry name" value="HisK_dim/P_dom"/>
</dbReference>
<dbReference type="InterPro" id="IPR036890">
    <property type="entry name" value="HATPase_C_sf"/>
</dbReference>
<dbReference type="PROSITE" id="PS50110">
    <property type="entry name" value="RESPONSE_REGULATORY"/>
    <property type="match status" value="1"/>
</dbReference>
<dbReference type="Pfam" id="PF00512">
    <property type="entry name" value="HisKA"/>
    <property type="match status" value="1"/>
</dbReference>
<evidence type="ECO:0000259" key="5">
    <source>
        <dbReference type="PROSITE" id="PS50109"/>
    </source>
</evidence>
<dbReference type="Pfam" id="PF00072">
    <property type="entry name" value="Response_reg"/>
    <property type="match status" value="1"/>
</dbReference>
<feature type="compositionally biased region" description="Polar residues" evidence="4">
    <location>
        <begin position="968"/>
        <end position="979"/>
    </location>
</feature>
<dbReference type="EMBL" id="JAFJYH010000037">
    <property type="protein sequence ID" value="KAG4423253.1"/>
    <property type="molecule type" value="Genomic_DNA"/>
</dbReference>
<evidence type="ECO:0000256" key="3">
    <source>
        <dbReference type="SAM" id="Coils"/>
    </source>
</evidence>
<evidence type="ECO:0000313" key="7">
    <source>
        <dbReference type="EMBL" id="KAG4423253.1"/>
    </source>
</evidence>
<feature type="region of interest" description="Disordered" evidence="4">
    <location>
        <begin position="1010"/>
        <end position="1029"/>
    </location>
</feature>
<feature type="modified residue" description="4-aspartylphosphate" evidence="2">
    <location>
        <position position="1107"/>
    </location>
</feature>
<dbReference type="InterPro" id="IPR005467">
    <property type="entry name" value="His_kinase_dom"/>
</dbReference>
<feature type="domain" description="Histidine kinase" evidence="5">
    <location>
        <begin position="534"/>
        <end position="787"/>
    </location>
</feature>